<protein>
    <recommendedName>
        <fullName evidence="3">DUF946 domain-containing protein</fullName>
    </recommendedName>
</protein>
<dbReference type="RefSeq" id="WP_331786166.1">
    <property type="nucleotide sequence ID" value="NZ_JAVFKM010000004.1"/>
</dbReference>
<dbReference type="EMBL" id="JAVFKM010000004">
    <property type="protein sequence ID" value="MEF3113541.1"/>
    <property type="molecule type" value="Genomic_DNA"/>
</dbReference>
<gene>
    <name evidence="1" type="ORF">RB636_10075</name>
</gene>
<dbReference type="Proteomes" id="UP001348265">
    <property type="component" value="Unassembled WGS sequence"/>
</dbReference>
<evidence type="ECO:0000313" key="2">
    <source>
        <dbReference type="Proteomes" id="UP001348265"/>
    </source>
</evidence>
<name>A0ABU7WQI5_9ACTN</name>
<proteinExistence type="predicted"/>
<reference evidence="1 2" key="1">
    <citation type="submission" date="2023-08" db="EMBL/GenBank/DDBJ databases">
        <authorList>
            <person name="Sharma P."/>
            <person name="Verma V."/>
            <person name="Mohan M.K."/>
            <person name="Dubey A.K."/>
        </authorList>
    </citation>
    <scope>NUCLEOTIDE SEQUENCE [LARGE SCALE GENOMIC DNA]</scope>
    <source>
        <strain evidence="1 2">ADP4</strain>
    </source>
</reference>
<comment type="caution">
    <text evidence="1">The sequence shown here is derived from an EMBL/GenBank/DDBJ whole genome shotgun (WGS) entry which is preliminary data.</text>
</comment>
<evidence type="ECO:0000313" key="1">
    <source>
        <dbReference type="EMBL" id="MEF3113541.1"/>
    </source>
</evidence>
<accession>A0ABU7WQI5</accession>
<evidence type="ECO:0008006" key="3">
    <source>
        <dbReference type="Google" id="ProtNLM"/>
    </source>
</evidence>
<organism evidence="1 2">
    <name type="scientific">Streptomyces chrestomyceticus</name>
    <dbReference type="NCBI Taxonomy" id="68185"/>
    <lineage>
        <taxon>Bacteria</taxon>
        <taxon>Bacillati</taxon>
        <taxon>Actinomycetota</taxon>
        <taxon>Actinomycetes</taxon>
        <taxon>Kitasatosporales</taxon>
        <taxon>Streptomycetaceae</taxon>
        <taxon>Streptomyces</taxon>
    </lineage>
</organism>
<keyword evidence="2" id="KW-1185">Reference proteome</keyword>
<sequence>MERQTVTEAATGTSEEIPYDTPKGVYDFKDLPKGASGGGPLDVKAPFPSGAKVKWDSDFWGFTIYLNREAVAILRDDAPKIVAPIVALLPTPINVIVGAYLAARATWAVLVAHGGGVKFHSLWITPGLLTPSAWDDGEGSTEKPPPPPKTEDTYLYCSSFEPGKGWGNQVRFLDKKSYCAPALMGHDMNNAIIRCVYRGDKGDESLYYLTKRRDDESKWVTKQTLPVKSSRGVGFERGWTDPTVVHRGGGSDSNLRKISASWDGPFGGDDEPLLKKDNPTTDGQPGFWEQNVVFRGSGNDQQLYSFHLVDISHPNEKPQKMEGCKSSSGAALTGWDNDHVVCVFRGPDGDEQLYWVLGKLQGQENITWGKPQKVPGASSAATPALEWSAYYEEGGVQPVLCAYRGAGSDEHLYWTMLTKDKAGTPTWTASARIGDAESSEGPALVDDCYFANGQWHTQFLCVYRGHGLR</sequence>